<evidence type="ECO:0000313" key="12">
    <source>
        <dbReference type="Proteomes" id="UP000316316"/>
    </source>
</evidence>
<proteinExistence type="inferred from homology"/>
<evidence type="ECO:0000313" key="10">
    <source>
        <dbReference type="EMBL" id="TRZ35021.1"/>
    </source>
</evidence>
<evidence type="ECO:0000313" key="9">
    <source>
        <dbReference type="EMBL" id="RVU94070.1"/>
    </source>
</evidence>
<dbReference type="EMBL" id="JARPWY010000067">
    <property type="protein sequence ID" value="MDT2516149.1"/>
    <property type="molecule type" value="Genomic_DNA"/>
</dbReference>
<dbReference type="GO" id="GO:0022857">
    <property type="term" value="F:transmembrane transporter activity"/>
    <property type="evidence" value="ECO:0007669"/>
    <property type="project" value="UniProtKB-ARBA"/>
</dbReference>
<keyword evidence="2" id="KW-0813">Transport</keyword>
<dbReference type="Proteomes" id="UP001260773">
    <property type="component" value="Unassembled WGS sequence"/>
</dbReference>
<evidence type="ECO:0000313" key="13">
    <source>
        <dbReference type="Proteomes" id="UP001264335"/>
    </source>
</evidence>
<comment type="caution">
    <text evidence="10">The sequence shown here is derived from an EMBL/GenBank/DDBJ whole genome shotgun (WGS) entry which is preliminary data.</text>
</comment>
<dbReference type="GO" id="GO:0005524">
    <property type="term" value="F:ATP binding"/>
    <property type="evidence" value="ECO:0007669"/>
    <property type="project" value="UniProtKB-KW"/>
</dbReference>
<dbReference type="RefSeq" id="WP_016181621.1">
    <property type="nucleotide sequence ID" value="NZ_CAAKNX010000147.1"/>
</dbReference>
<dbReference type="InterPro" id="IPR003439">
    <property type="entry name" value="ABC_transporter-like_ATP-bd"/>
</dbReference>
<reference evidence="10 12" key="1">
    <citation type="submission" date="2017-10" db="EMBL/GenBank/DDBJ databases">
        <title>FDA dAtabase for Regulatory Grade micrObial Sequences (FDA-ARGOS): Supporting development and validation of Infectious Disease Dx tests.</title>
        <authorList>
            <person name="Campos J."/>
            <person name="Goldberg B."/>
            <person name="Tallon L.J."/>
            <person name="Sadzewicz L."/>
            <person name="Sengamalay N."/>
            <person name="Ott S."/>
            <person name="Godinez A."/>
            <person name="Nagaraj S."/>
            <person name="Vyas G."/>
            <person name="Aluvathingal J."/>
            <person name="Nadendla S."/>
            <person name="Geyer C."/>
            <person name="Nandy P."/>
            <person name="Hobson J."/>
            <person name="Sichtig H."/>
        </authorList>
    </citation>
    <scope>NUCLEOTIDE SEQUENCE [LARGE SCALE GENOMIC DNA]</scope>
    <source>
        <strain evidence="10 12">FDAARGOS_185</strain>
    </source>
</reference>
<dbReference type="EMBL" id="JARPWH010000002">
    <property type="protein sequence ID" value="MDT2400987.1"/>
    <property type="molecule type" value="Genomic_DNA"/>
</dbReference>
<evidence type="ECO:0000256" key="5">
    <source>
        <dbReference type="ARBA" id="ARBA00022970"/>
    </source>
</evidence>
<evidence type="ECO:0000313" key="11">
    <source>
        <dbReference type="Proteomes" id="UP000288388"/>
    </source>
</evidence>
<dbReference type="PROSITE" id="PS50893">
    <property type="entry name" value="ABC_TRANSPORTER_2"/>
    <property type="match status" value="1"/>
</dbReference>
<dbReference type="PROSITE" id="PS00211">
    <property type="entry name" value="ABC_TRANSPORTER_1"/>
    <property type="match status" value="1"/>
</dbReference>
<keyword evidence="3" id="KW-0547">Nucleotide-binding</keyword>
<dbReference type="Gene3D" id="3.40.50.300">
    <property type="entry name" value="P-loop containing nucleotide triphosphate hydrolases"/>
    <property type="match status" value="1"/>
</dbReference>
<evidence type="ECO:0000313" key="7">
    <source>
        <dbReference type="EMBL" id="MDT2400987.1"/>
    </source>
</evidence>
<dbReference type="GO" id="GO:0016887">
    <property type="term" value="F:ATP hydrolysis activity"/>
    <property type="evidence" value="ECO:0007669"/>
    <property type="project" value="InterPro"/>
</dbReference>
<dbReference type="PANTHER" id="PTHR42798">
    <property type="entry name" value="LIPOPROTEIN-RELEASING SYSTEM ATP-BINDING PROTEIN LOLD"/>
    <property type="match status" value="1"/>
</dbReference>
<dbReference type="InterPro" id="IPR003593">
    <property type="entry name" value="AAA+_ATPase"/>
</dbReference>
<comment type="similarity">
    <text evidence="1">Belongs to the ABC transporter superfamily.</text>
</comment>
<keyword evidence="5" id="KW-0029">Amino-acid transport</keyword>
<dbReference type="EMBL" id="RYZS01000001">
    <property type="protein sequence ID" value="RVU94070.1"/>
    <property type="molecule type" value="Genomic_DNA"/>
</dbReference>
<evidence type="ECO:0000256" key="3">
    <source>
        <dbReference type="ARBA" id="ARBA00022741"/>
    </source>
</evidence>
<evidence type="ECO:0000313" key="8">
    <source>
        <dbReference type="EMBL" id="MDT2516149.1"/>
    </source>
</evidence>
<gene>
    <name evidence="10" type="ORF">AUF17_13465</name>
    <name evidence="9" type="ORF">EK398_03870</name>
    <name evidence="7" type="ORF">P7D43_01270</name>
    <name evidence="8" type="ORF">P7D79_18135</name>
</gene>
<dbReference type="PANTHER" id="PTHR42798:SF7">
    <property type="entry name" value="ALPHA-D-RIBOSE 1-METHYLPHOSPHONATE 5-TRIPHOSPHATE SYNTHASE SUBUNIT PHNL"/>
    <property type="match status" value="1"/>
</dbReference>
<dbReference type="FunFam" id="3.40.50.300:FF:000032">
    <property type="entry name" value="Export ABC transporter ATP-binding protein"/>
    <property type="match status" value="1"/>
</dbReference>
<evidence type="ECO:0000256" key="4">
    <source>
        <dbReference type="ARBA" id="ARBA00022840"/>
    </source>
</evidence>
<dbReference type="Proteomes" id="UP000288388">
    <property type="component" value="Unassembled WGS sequence"/>
</dbReference>
<dbReference type="GO" id="GO:0006865">
    <property type="term" value="P:amino acid transport"/>
    <property type="evidence" value="ECO:0007669"/>
    <property type="project" value="UniProtKB-KW"/>
</dbReference>
<dbReference type="SUPFAM" id="SSF52540">
    <property type="entry name" value="P-loop containing nucleoside triphosphate hydrolases"/>
    <property type="match status" value="1"/>
</dbReference>
<dbReference type="Pfam" id="PF00005">
    <property type="entry name" value="ABC_tran"/>
    <property type="match status" value="1"/>
</dbReference>
<reference evidence="9 11" key="2">
    <citation type="submission" date="2018-12" db="EMBL/GenBank/DDBJ databases">
        <title>A novel vanA-carrying plasmid in a clinical isolate of Enterococcus avium.</title>
        <authorList>
            <person name="Bernasconi O.J."/>
            <person name="Luzzaro F."/>
            <person name="Endimiani A."/>
        </authorList>
    </citation>
    <scope>NUCLEOTIDE SEQUENCE [LARGE SCALE GENOMIC DNA]</scope>
    <source>
        <strain evidence="9 11">LC0559/18</strain>
    </source>
</reference>
<organism evidence="10 12">
    <name type="scientific">Enterococcus avium</name>
    <name type="common">Streptococcus avium</name>
    <dbReference type="NCBI Taxonomy" id="33945"/>
    <lineage>
        <taxon>Bacteria</taxon>
        <taxon>Bacillati</taxon>
        <taxon>Bacillota</taxon>
        <taxon>Bacilli</taxon>
        <taxon>Lactobacillales</taxon>
        <taxon>Enterococcaceae</taxon>
        <taxon>Enterococcus</taxon>
    </lineage>
</organism>
<dbReference type="EMBL" id="PDXQ01000001">
    <property type="protein sequence ID" value="TRZ35021.1"/>
    <property type="molecule type" value="Genomic_DNA"/>
</dbReference>
<dbReference type="InterPro" id="IPR017911">
    <property type="entry name" value="MacB-like_ATP-bd"/>
</dbReference>
<dbReference type="GeneID" id="69569818"/>
<dbReference type="CDD" id="cd03255">
    <property type="entry name" value="ABC_MJ0796_LolCDE_FtsE"/>
    <property type="match status" value="1"/>
</dbReference>
<dbReference type="InterPro" id="IPR017871">
    <property type="entry name" value="ABC_transporter-like_CS"/>
</dbReference>
<name>A0A2N8Q0V7_ENTAV</name>
<dbReference type="SMART" id="SM00382">
    <property type="entry name" value="AAA"/>
    <property type="match status" value="1"/>
</dbReference>
<reference evidence="7 13" key="3">
    <citation type="submission" date="2023-03" db="EMBL/GenBank/DDBJ databases">
        <authorList>
            <person name="Shen W."/>
            <person name="Cai J."/>
        </authorList>
    </citation>
    <scope>NUCLEOTIDE SEQUENCE</scope>
    <source>
        <strain evidence="7">P33-2</strain>
        <strain evidence="8 13">Y2</strain>
    </source>
</reference>
<feature type="domain" description="ABC transporter" evidence="6">
    <location>
        <begin position="2"/>
        <end position="228"/>
    </location>
</feature>
<dbReference type="Proteomes" id="UP001264335">
    <property type="component" value="Unassembled WGS sequence"/>
</dbReference>
<dbReference type="InterPro" id="IPR027417">
    <property type="entry name" value="P-loop_NTPase"/>
</dbReference>
<evidence type="ECO:0000256" key="1">
    <source>
        <dbReference type="ARBA" id="ARBA00005417"/>
    </source>
</evidence>
<keyword evidence="4 10" id="KW-0067">ATP-binding</keyword>
<protein>
    <submittedName>
        <fullName evidence="10">ABC transporter ATP-binding protein</fullName>
    </submittedName>
</protein>
<sequence>MIVMENINKLYTADQEQIHVLKNISLTIEEHEFVAVMGPSGSGKSTLINTISFLDGDFEGSYRFEGEDAYRFNDEKLSALRNKSVGFVFQAFQLIDNNTVMENVALPLLYGGMKQKQTKPLVMEALRKVGIADKYNKLPKQLSGGQQQRVAIARAIVGNPKFIVADEPTGALDSHTSEEIMQLFKRLNEEEKVTILMVTHDPEAAAYCQRIITVKDGEILEEGVAHAV</sequence>
<dbReference type="AlphaFoldDB" id="A0A2N8Q0V7"/>
<accession>A0A2N8Q0V7</accession>
<dbReference type="Proteomes" id="UP000316316">
    <property type="component" value="Unassembled WGS sequence"/>
</dbReference>
<dbReference type="GO" id="GO:0098796">
    <property type="term" value="C:membrane protein complex"/>
    <property type="evidence" value="ECO:0007669"/>
    <property type="project" value="UniProtKB-ARBA"/>
</dbReference>
<evidence type="ECO:0000256" key="2">
    <source>
        <dbReference type="ARBA" id="ARBA00022448"/>
    </source>
</evidence>
<evidence type="ECO:0000259" key="6">
    <source>
        <dbReference type="PROSITE" id="PS50893"/>
    </source>
</evidence>